<evidence type="ECO:0000259" key="5">
    <source>
        <dbReference type="PROSITE" id="PS51123"/>
    </source>
</evidence>
<dbReference type="SUPFAM" id="SSF103088">
    <property type="entry name" value="OmpA-like"/>
    <property type="match status" value="1"/>
</dbReference>
<dbReference type="InterPro" id="IPR006665">
    <property type="entry name" value="OmpA-like"/>
</dbReference>
<dbReference type="CDD" id="cd07185">
    <property type="entry name" value="OmpA_C-like"/>
    <property type="match status" value="1"/>
</dbReference>
<evidence type="ECO:0000256" key="4">
    <source>
        <dbReference type="PROSITE-ProRule" id="PRU00473"/>
    </source>
</evidence>
<keyword evidence="7" id="KW-1185">Reference proteome</keyword>
<evidence type="ECO:0000313" key="6">
    <source>
        <dbReference type="EMBL" id="SFM72515.1"/>
    </source>
</evidence>
<keyword evidence="6" id="KW-0449">Lipoprotein</keyword>
<dbReference type="eggNOG" id="COG2885">
    <property type="taxonomic scope" value="Bacteria"/>
</dbReference>
<dbReference type="Proteomes" id="UP000182961">
    <property type="component" value="Unassembled WGS sequence"/>
</dbReference>
<evidence type="ECO:0000256" key="3">
    <source>
        <dbReference type="ARBA" id="ARBA00023237"/>
    </source>
</evidence>
<dbReference type="PRINTS" id="PR01021">
    <property type="entry name" value="OMPADOMAIN"/>
</dbReference>
<comment type="subcellular location">
    <subcellularLocation>
        <location evidence="1">Cell outer membrane</location>
    </subcellularLocation>
</comment>
<dbReference type="PANTHER" id="PTHR30329">
    <property type="entry name" value="STATOR ELEMENT OF FLAGELLAR MOTOR COMPLEX"/>
    <property type="match status" value="1"/>
</dbReference>
<reference evidence="7" key="1">
    <citation type="submission" date="2016-10" db="EMBL/GenBank/DDBJ databases">
        <authorList>
            <person name="Varghese N."/>
            <person name="Submissions S."/>
        </authorList>
    </citation>
    <scope>NUCLEOTIDE SEQUENCE [LARGE SCALE GENOMIC DNA]</scope>
    <source>
        <strain evidence="7">DSM 4002</strain>
    </source>
</reference>
<dbReference type="InterPro" id="IPR036737">
    <property type="entry name" value="OmpA-like_sf"/>
</dbReference>
<dbReference type="GO" id="GO:0009279">
    <property type="term" value="C:cell outer membrane"/>
    <property type="evidence" value="ECO:0007669"/>
    <property type="project" value="UniProtKB-SubCell"/>
</dbReference>
<gene>
    <name evidence="6" type="ORF">SAMN05444143_1021</name>
</gene>
<protein>
    <submittedName>
        <fullName evidence="6">Peptidoglycan-associated lipoprotein</fullName>
    </submittedName>
</protein>
<feature type="non-terminal residue" evidence="6">
    <location>
        <position position="1"/>
    </location>
</feature>
<sequence length="150" mass="16618">IPATSGESMVNLALESAICKVAIGDDLGKCFGIKMIYFDLDKSNIRSEAALDLAKILDVLQQNPTMKLDIRSHTDCRQTAKYNMALSERRAKATIAWLVSKGIDKSRLTGRGYGESQLVNDCGCEPTNQSNCTEEQHQMNRRSEFIVTSL</sequence>
<proteinExistence type="predicted"/>
<dbReference type="EMBL" id="FOUT01000002">
    <property type="protein sequence ID" value="SFM72515.1"/>
    <property type="molecule type" value="Genomic_DNA"/>
</dbReference>
<dbReference type="PANTHER" id="PTHR30329:SF21">
    <property type="entry name" value="LIPOPROTEIN YIAD-RELATED"/>
    <property type="match status" value="1"/>
</dbReference>
<name>A0A1I4T789_9FLAO</name>
<dbReference type="RefSeq" id="WP_139225532.1">
    <property type="nucleotide sequence ID" value="NZ_FOUT01000002.1"/>
</dbReference>
<evidence type="ECO:0000256" key="1">
    <source>
        <dbReference type="ARBA" id="ARBA00004442"/>
    </source>
</evidence>
<dbReference type="Gene3D" id="3.30.1330.60">
    <property type="entry name" value="OmpA-like domain"/>
    <property type="match status" value="1"/>
</dbReference>
<dbReference type="InterPro" id="IPR006664">
    <property type="entry name" value="OMP_bac"/>
</dbReference>
<dbReference type="InterPro" id="IPR050330">
    <property type="entry name" value="Bact_OuterMem_StrucFunc"/>
</dbReference>
<dbReference type="Pfam" id="PF00691">
    <property type="entry name" value="OmpA"/>
    <property type="match status" value="1"/>
</dbReference>
<keyword evidence="2 4" id="KW-0472">Membrane</keyword>
<organism evidence="6 7">
    <name type="scientific">Flavobacterium succinicans</name>
    <dbReference type="NCBI Taxonomy" id="29536"/>
    <lineage>
        <taxon>Bacteria</taxon>
        <taxon>Pseudomonadati</taxon>
        <taxon>Bacteroidota</taxon>
        <taxon>Flavobacteriia</taxon>
        <taxon>Flavobacteriales</taxon>
        <taxon>Flavobacteriaceae</taxon>
        <taxon>Flavobacterium</taxon>
    </lineage>
</organism>
<dbReference type="STRING" id="29536.FLB_10550"/>
<evidence type="ECO:0000256" key="2">
    <source>
        <dbReference type="ARBA" id="ARBA00023136"/>
    </source>
</evidence>
<feature type="domain" description="OmpA-like" evidence="5">
    <location>
        <begin position="25"/>
        <end position="150"/>
    </location>
</feature>
<accession>A0A1I4T789</accession>
<keyword evidence="3" id="KW-0998">Cell outer membrane</keyword>
<dbReference type="PROSITE" id="PS51123">
    <property type="entry name" value="OMPA_2"/>
    <property type="match status" value="1"/>
</dbReference>
<dbReference type="AlphaFoldDB" id="A0A1I4T789"/>
<evidence type="ECO:0000313" key="7">
    <source>
        <dbReference type="Proteomes" id="UP000182961"/>
    </source>
</evidence>